<dbReference type="SMART" id="SM00060">
    <property type="entry name" value="FN3"/>
    <property type="match status" value="3"/>
</dbReference>
<evidence type="ECO:0000259" key="3">
    <source>
        <dbReference type="PROSITE" id="PS50853"/>
    </source>
</evidence>
<feature type="domain" description="Fibronectin type-III" evidence="3">
    <location>
        <begin position="108"/>
        <end position="209"/>
    </location>
</feature>
<dbReference type="InterPro" id="IPR013783">
    <property type="entry name" value="Ig-like_fold"/>
</dbReference>
<evidence type="ECO:0000256" key="1">
    <source>
        <dbReference type="ARBA" id="ARBA00022737"/>
    </source>
</evidence>
<dbReference type="AlphaFoldDB" id="A0A2A2LFH7"/>
<dbReference type="InterPro" id="IPR036116">
    <property type="entry name" value="FN3_sf"/>
</dbReference>
<dbReference type="Pfam" id="PF00041">
    <property type="entry name" value="fn3"/>
    <property type="match status" value="3"/>
</dbReference>
<dbReference type="PANTHER" id="PTHR24051:SF9">
    <property type="entry name" value="FIBRONECTIN TYPE-III DOMAIN-CONTAINING PROTEIN"/>
    <property type="match status" value="1"/>
</dbReference>
<dbReference type="InterPro" id="IPR003961">
    <property type="entry name" value="FN3_dom"/>
</dbReference>
<dbReference type="SUPFAM" id="SSF49265">
    <property type="entry name" value="Fibronectin type III"/>
    <property type="match status" value="2"/>
</dbReference>
<gene>
    <name evidence="4" type="ORF">WR25_08491</name>
</gene>
<protein>
    <recommendedName>
        <fullName evidence="3">Fibronectin type-III domain-containing protein</fullName>
    </recommendedName>
</protein>
<keyword evidence="5" id="KW-1185">Reference proteome</keyword>
<proteinExistence type="predicted"/>
<dbReference type="InterPro" id="IPR051622">
    <property type="entry name" value="R-tyr_protein_phosphatases"/>
</dbReference>
<dbReference type="Proteomes" id="UP000218231">
    <property type="component" value="Unassembled WGS sequence"/>
</dbReference>
<name>A0A2A2LFH7_9BILA</name>
<accession>A0A2A2LFH7</accession>
<dbReference type="OrthoDB" id="5969272at2759"/>
<feature type="domain" description="Fibronectin type-III" evidence="3">
    <location>
        <begin position="210"/>
        <end position="310"/>
    </location>
</feature>
<dbReference type="PROSITE" id="PS50853">
    <property type="entry name" value="FN3"/>
    <property type="match status" value="3"/>
</dbReference>
<feature type="domain" description="Fibronectin type-III" evidence="3">
    <location>
        <begin position="2"/>
        <end position="101"/>
    </location>
</feature>
<sequence length="471" mass="52943">MPVESLGTIDIIDVQHDSLSIVWQLPEKFASETTRQRLLVQTLKSFSTNSHDSMSLYVNNTVRSYTFSKLAGNTTYRASVEAFNGNTSLWYASNEATTGLAALDWLPHPTDLSLLDKTNTSLEVSWIAPIILETGHRAIINQHLINIYEYSPSTKLFAKKDSITVPIPKTVYNIGNLSPASIYNITVQAGTSYGYGNLAWATYSTLGNNDTYIMKQRARTPNSITLTWPVNWLPSLNSKFTIKATTVHSPDNIEKEILDTATLEPGKTSEYTLKNLNPGSTYNVSITTNMNEGRSRNKWNEQVKTKTAWAIFSTLTQGEYSVAEARLAIETDVAASIVFQPLRLSGSILYQVRYTLNDLMTSTETREYTEDELKPWNLLERVCSIVPPSHFVDSVGNQEHQREIDLKSGLTSPVGMEPWRYLVVVDSRQLDYASIDITKLADRTTADYEHTPYYITASLTPEQVNENVEFR</sequence>
<keyword evidence="1" id="KW-0677">Repeat</keyword>
<comment type="caution">
    <text evidence="4">The sequence shown here is derived from an EMBL/GenBank/DDBJ whole genome shotgun (WGS) entry which is preliminary data.</text>
</comment>
<dbReference type="PANTHER" id="PTHR24051">
    <property type="entry name" value="SUSHI DOMAIN-CONTAINING PROTEIN 1"/>
    <property type="match status" value="1"/>
</dbReference>
<organism evidence="4 5">
    <name type="scientific">Diploscapter pachys</name>
    <dbReference type="NCBI Taxonomy" id="2018661"/>
    <lineage>
        <taxon>Eukaryota</taxon>
        <taxon>Metazoa</taxon>
        <taxon>Ecdysozoa</taxon>
        <taxon>Nematoda</taxon>
        <taxon>Chromadorea</taxon>
        <taxon>Rhabditida</taxon>
        <taxon>Rhabditina</taxon>
        <taxon>Rhabditomorpha</taxon>
        <taxon>Rhabditoidea</taxon>
        <taxon>Rhabditidae</taxon>
        <taxon>Diploscapter</taxon>
    </lineage>
</organism>
<dbReference type="Gene3D" id="2.60.40.10">
    <property type="entry name" value="Immunoglobulins"/>
    <property type="match status" value="3"/>
</dbReference>
<evidence type="ECO:0000313" key="4">
    <source>
        <dbReference type="EMBL" id="PAV84933.1"/>
    </source>
</evidence>
<reference evidence="4 5" key="1">
    <citation type="journal article" date="2017" name="Curr. Biol.">
        <title>Genome architecture and evolution of a unichromosomal asexual nematode.</title>
        <authorList>
            <person name="Fradin H."/>
            <person name="Zegar C."/>
            <person name="Gutwein M."/>
            <person name="Lucas J."/>
            <person name="Kovtun M."/>
            <person name="Corcoran D."/>
            <person name="Baugh L.R."/>
            <person name="Kiontke K."/>
            <person name="Gunsalus K."/>
            <person name="Fitch D.H."/>
            <person name="Piano F."/>
        </authorList>
    </citation>
    <scope>NUCLEOTIDE SEQUENCE [LARGE SCALE GENOMIC DNA]</scope>
    <source>
        <strain evidence="4">PF1309</strain>
    </source>
</reference>
<evidence type="ECO:0000256" key="2">
    <source>
        <dbReference type="ARBA" id="ARBA00023157"/>
    </source>
</evidence>
<keyword evidence="2" id="KW-1015">Disulfide bond</keyword>
<dbReference type="EMBL" id="LIAE01006810">
    <property type="protein sequence ID" value="PAV84933.1"/>
    <property type="molecule type" value="Genomic_DNA"/>
</dbReference>
<dbReference type="CDD" id="cd00063">
    <property type="entry name" value="FN3"/>
    <property type="match status" value="2"/>
</dbReference>
<evidence type="ECO:0000313" key="5">
    <source>
        <dbReference type="Proteomes" id="UP000218231"/>
    </source>
</evidence>
<dbReference type="STRING" id="2018661.A0A2A2LFH7"/>